<protein>
    <submittedName>
        <fullName evidence="6">RING-type domain-containing protein</fullName>
    </submittedName>
</protein>
<dbReference type="Pfam" id="PF13920">
    <property type="entry name" value="zf-C3HC4_3"/>
    <property type="match status" value="1"/>
</dbReference>
<proteinExistence type="predicted"/>
<name>A0A1I7XS93_HETBA</name>
<dbReference type="PROSITE" id="PS50089">
    <property type="entry name" value="ZF_RING_2"/>
    <property type="match status" value="1"/>
</dbReference>
<organism evidence="5 6">
    <name type="scientific">Heterorhabditis bacteriophora</name>
    <name type="common">Entomopathogenic nematode worm</name>
    <dbReference type="NCBI Taxonomy" id="37862"/>
    <lineage>
        <taxon>Eukaryota</taxon>
        <taxon>Metazoa</taxon>
        <taxon>Ecdysozoa</taxon>
        <taxon>Nematoda</taxon>
        <taxon>Chromadorea</taxon>
        <taxon>Rhabditida</taxon>
        <taxon>Rhabditina</taxon>
        <taxon>Rhabditomorpha</taxon>
        <taxon>Strongyloidea</taxon>
        <taxon>Heterorhabditidae</taxon>
        <taxon>Heterorhabditis</taxon>
    </lineage>
</organism>
<evidence type="ECO:0000313" key="6">
    <source>
        <dbReference type="WBParaSite" id="Hba_20402"/>
    </source>
</evidence>
<keyword evidence="1 3" id="KW-0479">Metal-binding</keyword>
<dbReference type="InterPro" id="IPR013083">
    <property type="entry name" value="Znf_RING/FYVE/PHD"/>
</dbReference>
<dbReference type="AlphaFoldDB" id="A0A1I7XS93"/>
<evidence type="ECO:0000256" key="3">
    <source>
        <dbReference type="PROSITE-ProRule" id="PRU00175"/>
    </source>
</evidence>
<dbReference type="InterPro" id="IPR001841">
    <property type="entry name" value="Znf_RING"/>
</dbReference>
<keyword evidence="1 3" id="KW-0863">Zinc-finger</keyword>
<feature type="domain" description="RING-type" evidence="4">
    <location>
        <begin position="165"/>
        <end position="203"/>
    </location>
</feature>
<evidence type="ECO:0000256" key="2">
    <source>
        <dbReference type="ARBA" id="ARBA00022833"/>
    </source>
</evidence>
<dbReference type="Proteomes" id="UP000095283">
    <property type="component" value="Unplaced"/>
</dbReference>
<dbReference type="Gene3D" id="3.30.40.10">
    <property type="entry name" value="Zinc/RING finger domain, C3HC4 (zinc finger)"/>
    <property type="match status" value="1"/>
</dbReference>
<evidence type="ECO:0000313" key="5">
    <source>
        <dbReference type="Proteomes" id="UP000095283"/>
    </source>
</evidence>
<evidence type="ECO:0000256" key="1">
    <source>
        <dbReference type="ARBA" id="ARBA00022771"/>
    </source>
</evidence>
<dbReference type="SUPFAM" id="SSF57850">
    <property type="entry name" value="RING/U-box"/>
    <property type="match status" value="1"/>
</dbReference>
<sequence>MDVIEFSYMEDGGPQFVCVGDANLPNWLDDKTNTIYIIFPRGADKVPPFGLISIYADDIRNTSINKIEESYARLCFPNTVQPPDWLSGSIKPGDFIKMELMFRKSEMSCRIALNHSEWSPRLVTAIGTAKIRLLIETAKKNILILRDDLYCDYVLNGAYRHQVSCAVCFEDAAEVVTLQCGHLMCCNCQKKWRKSDEECHICKAKGLLYFQFFVCTKASPYHPKIVTMQIKARYRDGPCPFDYCRPSDQEKKQDNSQFYYIMVPCGCTTRCDPHSWSFNGICPFDACGMKVTNVWKVFET</sequence>
<dbReference type="GO" id="GO:0008270">
    <property type="term" value="F:zinc ion binding"/>
    <property type="evidence" value="ECO:0007669"/>
    <property type="project" value="UniProtKB-KW"/>
</dbReference>
<dbReference type="WBParaSite" id="Hba_20402">
    <property type="protein sequence ID" value="Hba_20402"/>
    <property type="gene ID" value="Hba_20402"/>
</dbReference>
<evidence type="ECO:0000259" key="4">
    <source>
        <dbReference type="PROSITE" id="PS50089"/>
    </source>
</evidence>
<keyword evidence="5" id="KW-1185">Reference proteome</keyword>
<reference evidence="6" key="1">
    <citation type="submission" date="2016-11" db="UniProtKB">
        <authorList>
            <consortium name="WormBaseParasite"/>
        </authorList>
    </citation>
    <scope>IDENTIFICATION</scope>
</reference>
<accession>A0A1I7XS93</accession>
<keyword evidence="2" id="KW-0862">Zinc</keyword>
<dbReference type="SMART" id="SM00184">
    <property type="entry name" value="RING"/>
    <property type="match status" value="1"/>
</dbReference>